<accession>A0A645FTF1</accession>
<dbReference type="AlphaFoldDB" id="A0A645FTF1"/>
<sequence length="134" mass="14974">MHWSPPKPVQPAGVAVNFPCACGGDDRIERVDALLSFSPKGSGRRGVCRRASVCVRKSCGRASRSEEKRTFSRHFPVRAAVISRGIRALRGKVLDLTIAGNWPYEMEPVLPTMSHRNFRHFSIERGRFCDGRPP</sequence>
<gene>
    <name evidence="1" type="ORF">SDC9_165102</name>
</gene>
<protein>
    <submittedName>
        <fullName evidence="1">Uncharacterized protein</fullName>
    </submittedName>
</protein>
<organism evidence="1">
    <name type="scientific">bioreactor metagenome</name>
    <dbReference type="NCBI Taxonomy" id="1076179"/>
    <lineage>
        <taxon>unclassified sequences</taxon>
        <taxon>metagenomes</taxon>
        <taxon>ecological metagenomes</taxon>
    </lineage>
</organism>
<reference evidence="1" key="1">
    <citation type="submission" date="2019-08" db="EMBL/GenBank/DDBJ databases">
        <authorList>
            <person name="Kucharzyk K."/>
            <person name="Murdoch R.W."/>
            <person name="Higgins S."/>
            <person name="Loffler F."/>
        </authorList>
    </citation>
    <scope>NUCLEOTIDE SEQUENCE</scope>
</reference>
<comment type="caution">
    <text evidence="1">The sequence shown here is derived from an EMBL/GenBank/DDBJ whole genome shotgun (WGS) entry which is preliminary data.</text>
</comment>
<name>A0A645FTF1_9ZZZZ</name>
<evidence type="ECO:0000313" key="1">
    <source>
        <dbReference type="EMBL" id="MPN17747.1"/>
    </source>
</evidence>
<proteinExistence type="predicted"/>
<dbReference type="EMBL" id="VSSQ01064943">
    <property type="protein sequence ID" value="MPN17747.1"/>
    <property type="molecule type" value="Genomic_DNA"/>
</dbReference>